<gene>
    <name evidence="2" type="ORF">NDU88_000330</name>
</gene>
<keyword evidence="3" id="KW-1185">Reference proteome</keyword>
<organism evidence="2 3">
    <name type="scientific">Pleurodeles waltl</name>
    <name type="common">Iberian ribbed newt</name>
    <dbReference type="NCBI Taxonomy" id="8319"/>
    <lineage>
        <taxon>Eukaryota</taxon>
        <taxon>Metazoa</taxon>
        <taxon>Chordata</taxon>
        <taxon>Craniata</taxon>
        <taxon>Vertebrata</taxon>
        <taxon>Euteleostomi</taxon>
        <taxon>Amphibia</taxon>
        <taxon>Batrachia</taxon>
        <taxon>Caudata</taxon>
        <taxon>Salamandroidea</taxon>
        <taxon>Salamandridae</taxon>
        <taxon>Pleurodelinae</taxon>
        <taxon>Pleurodeles</taxon>
    </lineage>
</organism>
<feature type="region of interest" description="Disordered" evidence="1">
    <location>
        <begin position="59"/>
        <end position="88"/>
    </location>
</feature>
<evidence type="ECO:0000313" key="3">
    <source>
        <dbReference type="Proteomes" id="UP001066276"/>
    </source>
</evidence>
<evidence type="ECO:0000313" key="2">
    <source>
        <dbReference type="EMBL" id="KAJ1204895.1"/>
    </source>
</evidence>
<comment type="caution">
    <text evidence="2">The sequence shown here is derived from an EMBL/GenBank/DDBJ whole genome shotgun (WGS) entry which is preliminary data.</text>
</comment>
<protein>
    <recommendedName>
        <fullName evidence="4">Secreted protein</fullName>
    </recommendedName>
</protein>
<name>A0AAV7VWA6_PLEWA</name>
<dbReference type="Proteomes" id="UP001066276">
    <property type="component" value="Chromosome 1_2"/>
</dbReference>
<dbReference type="EMBL" id="JANPWB010000002">
    <property type="protein sequence ID" value="KAJ1204895.1"/>
    <property type="molecule type" value="Genomic_DNA"/>
</dbReference>
<evidence type="ECO:0000256" key="1">
    <source>
        <dbReference type="SAM" id="MobiDB-lite"/>
    </source>
</evidence>
<sequence>MRRRFAGGARQLSLGTAVARLGCAAWLEAQFEAAERRVANTGNRQLVQQPGAVTVVKAQRQRLGDEGGPKATGCDKPSDGGEGRVQRI</sequence>
<evidence type="ECO:0008006" key="4">
    <source>
        <dbReference type="Google" id="ProtNLM"/>
    </source>
</evidence>
<feature type="compositionally biased region" description="Basic and acidic residues" evidence="1">
    <location>
        <begin position="76"/>
        <end position="88"/>
    </location>
</feature>
<proteinExistence type="predicted"/>
<dbReference type="AlphaFoldDB" id="A0AAV7VWA6"/>
<accession>A0AAV7VWA6</accession>
<reference evidence="2" key="1">
    <citation type="journal article" date="2022" name="bioRxiv">
        <title>Sequencing and chromosome-scale assembly of the giantPleurodeles waltlgenome.</title>
        <authorList>
            <person name="Brown T."/>
            <person name="Elewa A."/>
            <person name="Iarovenko S."/>
            <person name="Subramanian E."/>
            <person name="Araus A.J."/>
            <person name="Petzold A."/>
            <person name="Susuki M."/>
            <person name="Suzuki K.-i.T."/>
            <person name="Hayashi T."/>
            <person name="Toyoda A."/>
            <person name="Oliveira C."/>
            <person name="Osipova E."/>
            <person name="Leigh N.D."/>
            <person name="Simon A."/>
            <person name="Yun M.H."/>
        </authorList>
    </citation>
    <scope>NUCLEOTIDE SEQUENCE</scope>
    <source>
        <strain evidence="2">20211129_DDA</strain>
        <tissue evidence="2">Liver</tissue>
    </source>
</reference>